<evidence type="ECO:0000256" key="3">
    <source>
        <dbReference type="PIRSR" id="PIRSR607837-1"/>
    </source>
</evidence>
<evidence type="ECO:0008006" key="8">
    <source>
        <dbReference type="Google" id="ProtNLM"/>
    </source>
</evidence>
<dbReference type="EMBL" id="VBOV01000266">
    <property type="protein sequence ID" value="TMQ55311.1"/>
    <property type="molecule type" value="Genomic_DNA"/>
</dbReference>
<gene>
    <name evidence="4" type="ORF">E6K71_10605</name>
    <name evidence="5" type="ORF">E6K75_09575</name>
</gene>
<keyword evidence="2 3" id="KW-0479">Metal-binding</keyword>
<evidence type="ECO:0000313" key="6">
    <source>
        <dbReference type="Proteomes" id="UP000316292"/>
    </source>
</evidence>
<accession>A0A538S773</accession>
<dbReference type="SUPFAM" id="SSF109854">
    <property type="entry name" value="DinB/YfiT-like putative metalloenzymes"/>
    <property type="match status" value="1"/>
</dbReference>
<sequence length="175" mass="19866">MNKAQLGKLWEHFRTVNGITLRAIEEVPADKIDTRPCKDMRTPKELVVHMYNAMRTVADGTARGEIKWSDEEDKNAGQGIRSHAELLRFAQDSWKATDGSIRSLTDEKLAGLVKTPWGESFPGSGCVQIIYDEHLHHRGQLYAFLRQLGVEPPLMWDFEHNAPEFQPRTAAAQQI</sequence>
<feature type="binding site" evidence="3">
    <location>
        <position position="49"/>
    </location>
    <ligand>
        <name>a divalent metal cation</name>
        <dbReference type="ChEBI" id="CHEBI:60240"/>
    </ligand>
</feature>
<dbReference type="Proteomes" id="UP000320913">
    <property type="component" value="Unassembled WGS sequence"/>
</dbReference>
<reference evidence="6 7" key="1">
    <citation type="journal article" date="2019" name="Nat. Microbiol.">
        <title>Mediterranean grassland soil C-N compound turnover is dependent on rainfall and depth, and is mediated by genomically divergent microorganisms.</title>
        <authorList>
            <person name="Diamond S."/>
            <person name="Andeer P.F."/>
            <person name="Li Z."/>
            <person name="Crits-Christoph A."/>
            <person name="Burstein D."/>
            <person name="Anantharaman K."/>
            <person name="Lane K.R."/>
            <person name="Thomas B.C."/>
            <person name="Pan C."/>
            <person name="Northen T.R."/>
            <person name="Banfield J.F."/>
        </authorList>
    </citation>
    <scope>NUCLEOTIDE SEQUENCE [LARGE SCALE GENOMIC DNA]</scope>
    <source>
        <strain evidence="4">WS_1</strain>
        <strain evidence="5">WS_5</strain>
    </source>
</reference>
<dbReference type="Pfam" id="PF05163">
    <property type="entry name" value="DinB"/>
    <property type="match status" value="1"/>
</dbReference>
<evidence type="ECO:0000313" key="7">
    <source>
        <dbReference type="Proteomes" id="UP000320913"/>
    </source>
</evidence>
<comment type="caution">
    <text evidence="4">The sequence shown here is derived from an EMBL/GenBank/DDBJ whole genome shotgun (WGS) entry which is preliminary data.</text>
</comment>
<comment type="similarity">
    <text evidence="1">Belongs to the DinB family.</text>
</comment>
<evidence type="ECO:0000256" key="1">
    <source>
        <dbReference type="ARBA" id="ARBA00008635"/>
    </source>
</evidence>
<organism evidence="4 6">
    <name type="scientific">Eiseniibacteriota bacterium</name>
    <dbReference type="NCBI Taxonomy" id="2212470"/>
    <lineage>
        <taxon>Bacteria</taxon>
        <taxon>Candidatus Eiseniibacteriota</taxon>
    </lineage>
</organism>
<dbReference type="AlphaFoldDB" id="A0A538S773"/>
<evidence type="ECO:0000313" key="4">
    <source>
        <dbReference type="EMBL" id="TMQ47201.1"/>
    </source>
</evidence>
<dbReference type="EMBL" id="VBOR01000122">
    <property type="protein sequence ID" value="TMQ47201.1"/>
    <property type="molecule type" value="Genomic_DNA"/>
</dbReference>
<dbReference type="Gene3D" id="1.20.120.450">
    <property type="entry name" value="dinb family like domain"/>
    <property type="match status" value="1"/>
</dbReference>
<dbReference type="InterPro" id="IPR007837">
    <property type="entry name" value="DinB"/>
</dbReference>
<dbReference type="InterPro" id="IPR034660">
    <property type="entry name" value="DinB/YfiT-like"/>
</dbReference>
<dbReference type="GO" id="GO:0046872">
    <property type="term" value="F:metal ion binding"/>
    <property type="evidence" value="ECO:0007669"/>
    <property type="project" value="UniProtKB-KW"/>
</dbReference>
<feature type="binding site" evidence="3">
    <location>
        <position position="137"/>
    </location>
    <ligand>
        <name>a divalent metal cation</name>
        <dbReference type="ChEBI" id="CHEBI:60240"/>
    </ligand>
</feature>
<proteinExistence type="inferred from homology"/>
<evidence type="ECO:0000256" key="2">
    <source>
        <dbReference type="ARBA" id="ARBA00022723"/>
    </source>
</evidence>
<protein>
    <recommendedName>
        <fullName evidence="8">Damage-inducible protein DinB</fullName>
    </recommendedName>
</protein>
<name>A0A538S773_UNCEI</name>
<dbReference type="Proteomes" id="UP000316292">
    <property type="component" value="Unassembled WGS sequence"/>
</dbReference>
<evidence type="ECO:0000313" key="5">
    <source>
        <dbReference type="EMBL" id="TMQ55311.1"/>
    </source>
</evidence>